<dbReference type="EMBL" id="JXJU01000002">
    <property type="protein sequence ID" value="PCS00915.1"/>
    <property type="molecule type" value="Genomic_DNA"/>
</dbReference>
<gene>
    <name evidence="9" type="ORF">RT41_GL000705</name>
</gene>
<feature type="transmembrane region" description="Helical" evidence="8">
    <location>
        <begin position="114"/>
        <end position="132"/>
    </location>
</feature>
<reference evidence="9 10" key="1">
    <citation type="submission" date="2014-12" db="EMBL/GenBank/DDBJ databases">
        <title>Draft genome sequences of 10 type strains of Lactococcus.</title>
        <authorList>
            <person name="Sun Z."/>
            <person name="Zhong Z."/>
            <person name="Liu W."/>
            <person name="Zhang W."/>
            <person name="Zhang H."/>
        </authorList>
    </citation>
    <scope>NUCLEOTIDE SEQUENCE [LARGE SCALE GENOMIC DNA]</scope>
    <source>
        <strain evidence="9 10">JCM 16395</strain>
    </source>
</reference>
<keyword evidence="5 8" id="KW-0812">Transmembrane</keyword>
<dbReference type="AlphaFoldDB" id="A0A2A5RNI4"/>
<comment type="pathway">
    <text evidence="2">Quinol/quinone metabolism; menaquinone biosynthesis.</text>
</comment>
<dbReference type="Proteomes" id="UP000218181">
    <property type="component" value="Unassembled WGS sequence"/>
</dbReference>
<dbReference type="UniPathway" id="UPA00079"/>
<evidence type="ECO:0000256" key="4">
    <source>
        <dbReference type="ARBA" id="ARBA00022679"/>
    </source>
</evidence>
<dbReference type="CDD" id="cd13962">
    <property type="entry name" value="PT_UbiA_UBIAD1"/>
    <property type="match status" value="1"/>
</dbReference>
<dbReference type="PANTHER" id="PTHR13929">
    <property type="entry name" value="1,4-DIHYDROXY-2-NAPHTHOATE OCTAPRENYLTRANSFERASE"/>
    <property type="match status" value="1"/>
</dbReference>
<dbReference type="OrthoDB" id="9767568at2"/>
<keyword evidence="3" id="KW-0474">Menaquinone biosynthesis</keyword>
<keyword evidence="4 9" id="KW-0808">Transferase</keyword>
<dbReference type="Gene3D" id="1.10.357.140">
    <property type="entry name" value="UbiA prenyltransferase"/>
    <property type="match status" value="1"/>
</dbReference>
<feature type="transmembrane region" description="Helical" evidence="8">
    <location>
        <begin position="226"/>
        <end position="253"/>
    </location>
</feature>
<feature type="transmembrane region" description="Helical" evidence="8">
    <location>
        <begin position="38"/>
        <end position="58"/>
    </location>
</feature>
<evidence type="ECO:0000256" key="2">
    <source>
        <dbReference type="ARBA" id="ARBA00004863"/>
    </source>
</evidence>
<feature type="transmembrane region" description="Helical" evidence="8">
    <location>
        <begin position="295"/>
        <end position="312"/>
    </location>
</feature>
<organism evidence="9 10">
    <name type="scientific">Lactococcus fujiensis JCM 16395</name>
    <dbReference type="NCBI Taxonomy" id="1291764"/>
    <lineage>
        <taxon>Bacteria</taxon>
        <taxon>Bacillati</taxon>
        <taxon>Bacillota</taxon>
        <taxon>Bacilli</taxon>
        <taxon>Lactobacillales</taxon>
        <taxon>Streptococcaceae</taxon>
        <taxon>Lactococcus</taxon>
    </lineage>
</organism>
<evidence type="ECO:0000313" key="10">
    <source>
        <dbReference type="Proteomes" id="UP000218181"/>
    </source>
</evidence>
<dbReference type="STRING" id="1291764.GCA_001311235_01234"/>
<evidence type="ECO:0000256" key="6">
    <source>
        <dbReference type="ARBA" id="ARBA00022989"/>
    </source>
</evidence>
<dbReference type="GO" id="GO:0004659">
    <property type="term" value="F:prenyltransferase activity"/>
    <property type="evidence" value="ECO:0007669"/>
    <property type="project" value="InterPro"/>
</dbReference>
<comment type="caution">
    <text evidence="9">The sequence shown here is derived from an EMBL/GenBank/DDBJ whole genome shotgun (WGS) entry which is preliminary data.</text>
</comment>
<accession>A0A2A5RNI4</accession>
<dbReference type="PANTHER" id="PTHR13929:SF0">
    <property type="entry name" value="UBIA PRENYLTRANSFERASE DOMAIN-CONTAINING PROTEIN 1"/>
    <property type="match status" value="1"/>
</dbReference>
<dbReference type="InterPro" id="IPR044878">
    <property type="entry name" value="UbiA_sf"/>
</dbReference>
<evidence type="ECO:0000313" key="9">
    <source>
        <dbReference type="EMBL" id="PCS00915.1"/>
    </source>
</evidence>
<protein>
    <submittedName>
        <fullName evidence="9">Prenyltransferase</fullName>
    </submittedName>
</protein>
<dbReference type="InterPro" id="IPR000537">
    <property type="entry name" value="UbiA_prenyltransferase"/>
</dbReference>
<feature type="transmembrane region" description="Helical" evidence="8">
    <location>
        <begin position="88"/>
        <end position="108"/>
    </location>
</feature>
<comment type="subcellular location">
    <subcellularLocation>
        <location evidence="1">Membrane</location>
        <topology evidence="1">Multi-pass membrane protein</topology>
    </subcellularLocation>
</comment>
<keyword evidence="7 8" id="KW-0472">Membrane</keyword>
<feature type="transmembrane region" description="Helical" evidence="8">
    <location>
        <begin position="184"/>
        <end position="206"/>
    </location>
</feature>
<dbReference type="GO" id="GO:0009234">
    <property type="term" value="P:menaquinone biosynthetic process"/>
    <property type="evidence" value="ECO:0007669"/>
    <property type="project" value="UniProtKB-UniPathway"/>
</dbReference>
<dbReference type="InterPro" id="IPR026046">
    <property type="entry name" value="UBIAD1"/>
</dbReference>
<keyword evidence="10" id="KW-1185">Reference proteome</keyword>
<proteinExistence type="predicted"/>
<feature type="transmembrane region" description="Helical" evidence="8">
    <location>
        <begin position="12"/>
        <end position="32"/>
    </location>
</feature>
<evidence type="ECO:0000256" key="3">
    <source>
        <dbReference type="ARBA" id="ARBA00022428"/>
    </source>
</evidence>
<feature type="transmembrane region" description="Helical" evidence="8">
    <location>
        <begin position="259"/>
        <end position="275"/>
    </location>
</feature>
<sequence length="314" mass="35990">MNIKTFLNFTRIQTLPVALLSPLAGIMFSIWYFKSFHLVQTILFIIGLAAINLFVSGWNNLMDYYKALDPEYKARENIISNRNIDPKLALKVCLILLGIDVVVGLVVLFMTNLAILPVGGICFLVAIFYTFGPFAFSRFPLGEVLAGLCEGFFGFFLAVYINSYQKGYFFIEFDGWKMNWTWDLSVLIPIVLVGAMCFFQNFNVMLSDNICDLEQDIRNQRFTLPYYLKVPLSLLLYKLMYLIPAICVLLAIIFRVLPWSSLLMFLIAPLLLSNMRKFLAKQIKSETFHYQINNLILYNGSLAVTILLGILIRH</sequence>
<dbReference type="RefSeq" id="WP_096817085.1">
    <property type="nucleotide sequence ID" value="NZ_JXJU01000002.1"/>
</dbReference>
<evidence type="ECO:0000256" key="8">
    <source>
        <dbReference type="SAM" id="Phobius"/>
    </source>
</evidence>
<evidence type="ECO:0000256" key="7">
    <source>
        <dbReference type="ARBA" id="ARBA00023136"/>
    </source>
</evidence>
<feature type="transmembrane region" description="Helical" evidence="8">
    <location>
        <begin position="144"/>
        <end position="164"/>
    </location>
</feature>
<dbReference type="Pfam" id="PF01040">
    <property type="entry name" value="UbiA"/>
    <property type="match status" value="1"/>
</dbReference>
<evidence type="ECO:0000256" key="1">
    <source>
        <dbReference type="ARBA" id="ARBA00004141"/>
    </source>
</evidence>
<dbReference type="GO" id="GO:0042371">
    <property type="term" value="P:vitamin K biosynthetic process"/>
    <property type="evidence" value="ECO:0007669"/>
    <property type="project" value="TreeGrafter"/>
</dbReference>
<keyword evidence="6 8" id="KW-1133">Transmembrane helix</keyword>
<dbReference type="GO" id="GO:0016020">
    <property type="term" value="C:membrane"/>
    <property type="evidence" value="ECO:0007669"/>
    <property type="project" value="UniProtKB-SubCell"/>
</dbReference>
<name>A0A2A5RNI4_9LACT</name>
<evidence type="ECO:0000256" key="5">
    <source>
        <dbReference type="ARBA" id="ARBA00022692"/>
    </source>
</evidence>